<name>A0ABV9YYS8_9HYPH</name>
<accession>A0ABV9YYS8</accession>
<keyword evidence="3" id="KW-0238">DNA-binding</keyword>
<dbReference type="Pfam" id="PF00126">
    <property type="entry name" value="HTH_1"/>
    <property type="match status" value="1"/>
</dbReference>
<dbReference type="PANTHER" id="PTHR30537">
    <property type="entry name" value="HTH-TYPE TRANSCRIPTIONAL REGULATOR"/>
    <property type="match status" value="1"/>
</dbReference>
<evidence type="ECO:0000313" key="7">
    <source>
        <dbReference type="Proteomes" id="UP001595796"/>
    </source>
</evidence>
<dbReference type="PROSITE" id="PS50931">
    <property type="entry name" value="HTH_LYSR"/>
    <property type="match status" value="1"/>
</dbReference>
<dbReference type="Gene3D" id="1.10.10.10">
    <property type="entry name" value="Winged helix-like DNA-binding domain superfamily/Winged helix DNA-binding domain"/>
    <property type="match status" value="1"/>
</dbReference>
<protein>
    <submittedName>
        <fullName evidence="6">LysR family transcriptional regulator</fullName>
    </submittedName>
</protein>
<dbReference type="InterPro" id="IPR058163">
    <property type="entry name" value="LysR-type_TF_proteobact-type"/>
</dbReference>
<dbReference type="InterPro" id="IPR036388">
    <property type="entry name" value="WH-like_DNA-bd_sf"/>
</dbReference>
<keyword evidence="4" id="KW-0804">Transcription</keyword>
<dbReference type="InterPro" id="IPR036390">
    <property type="entry name" value="WH_DNA-bd_sf"/>
</dbReference>
<comment type="similarity">
    <text evidence="1">Belongs to the LysR transcriptional regulatory family.</text>
</comment>
<dbReference type="SUPFAM" id="SSF53850">
    <property type="entry name" value="Periplasmic binding protein-like II"/>
    <property type="match status" value="1"/>
</dbReference>
<feature type="domain" description="HTH lysR-type" evidence="5">
    <location>
        <begin position="13"/>
        <end position="63"/>
    </location>
</feature>
<gene>
    <name evidence="6" type="ORF">ACFPFW_01150</name>
</gene>
<evidence type="ECO:0000256" key="3">
    <source>
        <dbReference type="ARBA" id="ARBA00023125"/>
    </source>
</evidence>
<dbReference type="Gene3D" id="3.40.190.290">
    <property type="match status" value="1"/>
</dbReference>
<keyword evidence="7" id="KW-1185">Reference proteome</keyword>
<dbReference type="Pfam" id="PF03466">
    <property type="entry name" value="LysR_substrate"/>
    <property type="match status" value="1"/>
</dbReference>
<dbReference type="PANTHER" id="PTHR30537:SF5">
    <property type="entry name" value="HTH-TYPE TRANSCRIPTIONAL ACTIVATOR TTDR-RELATED"/>
    <property type="match status" value="1"/>
</dbReference>
<keyword evidence="2" id="KW-0805">Transcription regulation</keyword>
<dbReference type="InterPro" id="IPR000847">
    <property type="entry name" value="LysR_HTH_N"/>
</dbReference>
<comment type="caution">
    <text evidence="6">The sequence shown here is derived from an EMBL/GenBank/DDBJ whole genome shotgun (WGS) entry which is preliminary data.</text>
</comment>
<dbReference type="InterPro" id="IPR005119">
    <property type="entry name" value="LysR_subst-bd"/>
</dbReference>
<organism evidence="6 7">
    <name type="scientific">Flaviflagellibacter deserti</name>
    <dbReference type="NCBI Taxonomy" id="2267266"/>
    <lineage>
        <taxon>Bacteria</taxon>
        <taxon>Pseudomonadati</taxon>
        <taxon>Pseudomonadota</taxon>
        <taxon>Alphaproteobacteria</taxon>
        <taxon>Hyphomicrobiales</taxon>
        <taxon>Flaviflagellibacter</taxon>
    </lineage>
</organism>
<sequence>MAFDGRVISNVGVLAAIVEGGSFARAADALGLSRSGVSRAVSRLEGRVGVRLLDRTTRAVALTDEGRKLYSEIAPLLTGIEDAVTVTSGSSVAVRGRLRVNVDAFFSRLLFTPHIADFLSLYPDLSLELVARDQLGDLVGEGFDIAVRFGTPPESSLVSRKLLDTRTITVASPAYLAARGIPGEPSDLARHTCIQVRDSLTGQPIGEWQFRRGKKVVQVKTSGRLMVAEFGTMLGACLGGVGIARVKAIGVQHLIDQGALVEVLPNWLGDSFPLYALYPSRHLPPAKVRAFIDFVQSRLVETETAIDVPFAEYPNILRNHASLS</sequence>
<dbReference type="PRINTS" id="PR00039">
    <property type="entry name" value="HTHLYSR"/>
</dbReference>
<reference evidence="7" key="1">
    <citation type="journal article" date="2019" name="Int. J. Syst. Evol. Microbiol.">
        <title>The Global Catalogue of Microorganisms (GCM) 10K type strain sequencing project: providing services to taxonomists for standard genome sequencing and annotation.</title>
        <authorList>
            <consortium name="The Broad Institute Genomics Platform"/>
            <consortium name="The Broad Institute Genome Sequencing Center for Infectious Disease"/>
            <person name="Wu L."/>
            <person name="Ma J."/>
        </authorList>
    </citation>
    <scope>NUCLEOTIDE SEQUENCE [LARGE SCALE GENOMIC DNA]</scope>
    <source>
        <strain evidence="7">CGMCC 1.16444</strain>
    </source>
</reference>
<dbReference type="SUPFAM" id="SSF46785">
    <property type="entry name" value="Winged helix' DNA-binding domain"/>
    <property type="match status" value="1"/>
</dbReference>
<evidence type="ECO:0000256" key="1">
    <source>
        <dbReference type="ARBA" id="ARBA00009437"/>
    </source>
</evidence>
<dbReference type="CDD" id="cd08422">
    <property type="entry name" value="PBP2_CrgA_like"/>
    <property type="match status" value="1"/>
</dbReference>
<evidence type="ECO:0000313" key="6">
    <source>
        <dbReference type="EMBL" id="MFC5066618.1"/>
    </source>
</evidence>
<proteinExistence type="inferred from homology"/>
<evidence type="ECO:0000256" key="2">
    <source>
        <dbReference type="ARBA" id="ARBA00023015"/>
    </source>
</evidence>
<evidence type="ECO:0000256" key="4">
    <source>
        <dbReference type="ARBA" id="ARBA00023163"/>
    </source>
</evidence>
<dbReference type="EMBL" id="JBHSJF010000001">
    <property type="protein sequence ID" value="MFC5066618.1"/>
    <property type="molecule type" value="Genomic_DNA"/>
</dbReference>
<dbReference type="Proteomes" id="UP001595796">
    <property type="component" value="Unassembled WGS sequence"/>
</dbReference>
<dbReference type="RefSeq" id="WP_114955394.1">
    <property type="nucleotide sequence ID" value="NZ_JBHSJF010000001.1"/>
</dbReference>
<evidence type="ECO:0000259" key="5">
    <source>
        <dbReference type="PROSITE" id="PS50931"/>
    </source>
</evidence>